<name>A0A919DRL5_9ACTN</name>
<dbReference type="AlphaFoldDB" id="A0A919DRL5"/>
<evidence type="ECO:0000256" key="1">
    <source>
        <dbReference type="SAM" id="MobiDB-lite"/>
    </source>
</evidence>
<evidence type="ECO:0000313" key="2">
    <source>
        <dbReference type="EMBL" id="GHE69109.1"/>
    </source>
</evidence>
<protein>
    <submittedName>
        <fullName evidence="2">Uncharacterized protein</fullName>
    </submittedName>
</protein>
<organism evidence="2 3">
    <name type="scientific">Streptomyces longispororuber</name>
    <dbReference type="NCBI Taxonomy" id="68230"/>
    <lineage>
        <taxon>Bacteria</taxon>
        <taxon>Bacillati</taxon>
        <taxon>Actinomycetota</taxon>
        <taxon>Actinomycetes</taxon>
        <taxon>Kitasatosporales</taxon>
        <taxon>Streptomycetaceae</taxon>
        <taxon>Streptomyces</taxon>
    </lineage>
</organism>
<dbReference type="Proteomes" id="UP000608024">
    <property type="component" value="Unassembled WGS sequence"/>
</dbReference>
<feature type="region of interest" description="Disordered" evidence="1">
    <location>
        <begin position="43"/>
        <end position="63"/>
    </location>
</feature>
<comment type="caution">
    <text evidence="2">The sequence shown here is derived from an EMBL/GenBank/DDBJ whole genome shotgun (WGS) entry which is preliminary data.</text>
</comment>
<sequence length="142" mass="14733">MNDTQDTVPGDAESPSPDLVQVVLGECSPADADAVFGVLREHFDSDRGGDAPHQTDETEAERRPAVWTGAFRASRTPDSVSGVLLSGPVTADLQGGPQAVGHVRATLESAFDVSVQGKASGDQEVEVQLRLTGADRGRPGPG</sequence>
<gene>
    <name evidence="2" type="ORF">GCM10018785_42080</name>
</gene>
<reference evidence="2" key="2">
    <citation type="submission" date="2020-09" db="EMBL/GenBank/DDBJ databases">
        <authorList>
            <person name="Sun Q."/>
            <person name="Ohkuma M."/>
        </authorList>
    </citation>
    <scope>NUCLEOTIDE SEQUENCE</scope>
    <source>
        <strain evidence="2">JCM 4784</strain>
    </source>
</reference>
<evidence type="ECO:0000313" key="3">
    <source>
        <dbReference type="Proteomes" id="UP000608024"/>
    </source>
</evidence>
<proteinExistence type="predicted"/>
<dbReference type="EMBL" id="BNBT01000065">
    <property type="protein sequence ID" value="GHE69109.1"/>
    <property type="molecule type" value="Genomic_DNA"/>
</dbReference>
<accession>A0A919DRL5</accession>
<reference evidence="2" key="1">
    <citation type="journal article" date="2014" name="Int. J. Syst. Evol. Microbiol.">
        <title>Complete genome sequence of Corynebacterium casei LMG S-19264T (=DSM 44701T), isolated from a smear-ripened cheese.</title>
        <authorList>
            <consortium name="US DOE Joint Genome Institute (JGI-PGF)"/>
            <person name="Walter F."/>
            <person name="Albersmeier A."/>
            <person name="Kalinowski J."/>
            <person name="Ruckert C."/>
        </authorList>
    </citation>
    <scope>NUCLEOTIDE SEQUENCE</scope>
    <source>
        <strain evidence="2">JCM 4784</strain>
    </source>
</reference>
<keyword evidence="3" id="KW-1185">Reference proteome</keyword>
<dbReference type="RefSeq" id="WP_190137560.1">
    <property type="nucleotide sequence ID" value="NZ_BNBT01000065.1"/>
</dbReference>